<evidence type="ECO:0000313" key="2">
    <source>
        <dbReference type="Proteomes" id="UP001301152"/>
    </source>
</evidence>
<name>A0ABT3QHA2_9PROT</name>
<reference evidence="1 2" key="1">
    <citation type="submission" date="2022-11" db="EMBL/GenBank/DDBJ databases">
        <title>Genome sequencing of Acetobacter type strain.</title>
        <authorList>
            <person name="Heo J."/>
            <person name="Lee D."/>
            <person name="Han B.-H."/>
            <person name="Hong S.-B."/>
            <person name="Kwon S.-W."/>
        </authorList>
    </citation>
    <scope>NUCLEOTIDE SEQUENCE [LARGE SCALE GENOMIC DNA]</scope>
    <source>
        <strain evidence="1 2">KACC 21253</strain>
    </source>
</reference>
<dbReference type="Proteomes" id="UP001301152">
    <property type="component" value="Unassembled WGS sequence"/>
</dbReference>
<comment type="caution">
    <text evidence="1">The sequence shown here is derived from an EMBL/GenBank/DDBJ whole genome shotgun (WGS) entry which is preliminary data.</text>
</comment>
<dbReference type="EMBL" id="JAPIUZ010000008">
    <property type="protein sequence ID" value="MCX2564667.1"/>
    <property type="molecule type" value="Genomic_DNA"/>
</dbReference>
<keyword evidence="2" id="KW-1185">Reference proteome</keyword>
<gene>
    <name evidence="1" type="ORF">OQ497_11980</name>
</gene>
<sequence length="136" mass="14780">MTPRITPQSHTCSAQSDLHPLVLTLIRDCPSRAEALRAAHTAQQPPPNQEDVIFKSGYTIFSATFGTSPSAHNARGHALEAAFRPLLAQALDLLETLPSVRGSDDRDAAQHILRTYVTIHWTLGARAAAMARYNAP</sequence>
<dbReference type="RefSeq" id="WP_086555285.1">
    <property type="nucleotide sequence ID" value="NZ_JAERKZ010000017.1"/>
</dbReference>
<protein>
    <submittedName>
        <fullName evidence="1">Uncharacterized protein</fullName>
    </submittedName>
</protein>
<proteinExistence type="predicted"/>
<accession>A0ABT3QHA2</accession>
<organism evidence="1 2">
    <name type="scientific">Acetobacter thailandicus</name>
    <dbReference type="NCBI Taxonomy" id="1502842"/>
    <lineage>
        <taxon>Bacteria</taxon>
        <taxon>Pseudomonadati</taxon>
        <taxon>Pseudomonadota</taxon>
        <taxon>Alphaproteobacteria</taxon>
        <taxon>Acetobacterales</taxon>
        <taxon>Acetobacteraceae</taxon>
        <taxon>Acetobacter</taxon>
    </lineage>
</organism>
<evidence type="ECO:0000313" key="1">
    <source>
        <dbReference type="EMBL" id="MCX2564667.1"/>
    </source>
</evidence>